<dbReference type="PANTHER" id="PTHR13027">
    <property type="entry name" value="SAND PROTEIN-RELATED"/>
    <property type="match status" value="1"/>
</dbReference>
<feature type="domain" description="FUZ/MON1/HPS1 first Longin" evidence="1">
    <location>
        <begin position="12"/>
        <end position="137"/>
    </location>
</feature>
<dbReference type="EMBL" id="CAJZBQ010000013">
    <property type="protein sequence ID" value="CAG9315312.1"/>
    <property type="molecule type" value="Genomic_DNA"/>
</dbReference>
<dbReference type="InterPro" id="IPR043972">
    <property type="entry name" value="FUZ/MON1/HPS1_longin_1"/>
</dbReference>
<protein>
    <recommendedName>
        <fullName evidence="6">Vacuolar fusion protein MON1 homolog</fullName>
    </recommendedName>
</protein>
<dbReference type="InterPro" id="IPR043970">
    <property type="entry name" value="FUZ/MON1/HPS1_longin_3"/>
</dbReference>
<dbReference type="InterPro" id="IPR004353">
    <property type="entry name" value="Mon1"/>
</dbReference>
<comment type="caution">
    <text evidence="4">The sequence shown here is derived from an EMBL/GenBank/DDBJ whole genome shotgun (WGS) entry which is preliminary data.</text>
</comment>
<dbReference type="GO" id="GO:0006623">
    <property type="term" value="P:protein targeting to vacuole"/>
    <property type="evidence" value="ECO:0007669"/>
    <property type="project" value="InterPro"/>
</dbReference>
<evidence type="ECO:0000259" key="2">
    <source>
        <dbReference type="Pfam" id="PF19037"/>
    </source>
</evidence>
<dbReference type="PANTHER" id="PTHR13027:SF7">
    <property type="entry name" value="VACUOLAR FUSION PROTEIN MON1 HOMOLOG"/>
    <property type="match status" value="1"/>
</dbReference>
<accession>A0AAU9IQ81</accession>
<dbReference type="Pfam" id="PF19038">
    <property type="entry name" value="Fuz_longin_3"/>
    <property type="match status" value="1"/>
</dbReference>
<proteinExistence type="predicted"/>
<feature type="domain" description="FUZ/MON1/HPS1 third Longin" evidence="3">
    <location>
        <begin position="302"/>
        <end position="406"/>
    </location>
</feature>
<dbReference type="PRINTS" id="PR01546">
    <property type="entry name" value="YEAST73DUF"/>
</dbReference>
<gene>
    <name evidence="4" type="ORF">BSTOLATCC_MIC13086</name>
</gene>
<dbReference type="Pfam" id="PF19036">
    <property type="entry name" value="Fuz_longin_1"/>
    <property type="match status" value="1"/>
</dbReference>
<dbReference type="InterPro" id="IPR043971">
    <property type="entry name" value="FUZ/MON1/HPS1_longin_2"/>
</dbReference>
<feature type="domain" description="FUZ/MON1/HPS1 second Longin" evidence="2">
    <location>
        <begin position="175"/>
        <end position="265"/>
    </location>
</feature>
<evidence type="ECO:0000313" key="4">
    <source>
        <dbReference type="EMBL" id="CAG9315312.1"/>
    </source>
</evidence>
<evidence type="ECO:0000259" key="1">
    <source>
        <dbReference type="Pfam" id="PF19036"/>
    </source>
</evidence>
<dbReference type="Proteomes" id="UP001162131">
    <property type="component" value="Unassembled WGS sequence"/>
</dbReference>
<sequence>MEPGSKTFQKKKLFYVLTSAGKPVWTRYGECADLAVFIGALAAIIFKFQSYYNGVKDSLRYLRTSDTYIVVLCTEALYYVCVSRGKDSLESLYHQLEMLHAKVLSTLTSSITQTLLSRPGFDVGNLMGGTHDALDTLIRTSAISPCFLEGFMPVRMPISQRAQISSAFKNNMHEDILYGFLMTPEFMIYKYCRRGETIHPIDIFLLTNLLTSYASLRSTMSWTPICLPNYNNEGFVYAYITFIQDTKIGVILISDNASAFKDLKLRADGIEKEIVSLIPVLMDGIRMMPYSITTCEAAEFKHFLYMPKGDQYSMPSFYPSTRRILEEIPIDCYKRTLRRYYSAFKLSSFSEYFKGYYVRIDIYRNEQIVCVRQPEFTLLGSLSPLISSANVMQSISQLLKWLKSEEQNLFIK</sequence>
<evidence type="ECO:0000259" key="3">
    <source>
        <dbReference type="Pfam" id="PF19038"/>
    </source>
</evidence>
<keyword evidence="5" id="KW-1185">Reference proteome</keyword>
<reference evidence="4" key="1">
    <citation type="submission" date="2021-09" db="EMBL/GenBank/DDBJ databases">
        <authorList>
            <consortium name="AG Swart"/>
            <person name="Singh M."/>
            <person name="Singh A."/>
            <person name="Seah K."/>
            <person name="Emmerich C."/>
        </authorList>
    </citation>
    <scope>NUCLEOTIDE SEQUENCE</scope>
    <source>
        <strain evidence="4">ATCC30299</strain>
    </source>
</reference>
<name>A0AAU9IQ81_9CILI</name>
<dbReference type="GO" id="GO:0016192">
    <property type="term" value="P:vesicle-mediated transport"/>
    <property type="evidence" value="ECO:0007669"/>
    <property type="project" value="InterPro"/>
</dbReference>
<dbReference type="Pfam" id="PF19037">
    <property type="entry name" value="Fuz_longin_2"/>
    <property type="match status" value="1"/>
</dbReference>
<dbReference type="AlphaFoldDB" id="A0AAU9IQ81"/>
<organism evidence="4 5">
    <name type="scientific">Blepharisma stoltei</name>
    <dbReference type="NCBI Taxonomy" id="1481888"/>
    <lineage>
        <taxon>Eukaryota</taxon>
        <taxon>Sar</taxon>
        <taxon>Alveolata</taxon>
        <taxon>Ciliophora</taxon>
        <taxon>Postciliodesmatophora</taxon>
        <taxon>Heterotrichea</taxon>
        <taxon>Heterotrichida</taxon>
        <taxon>Blepharismidae</taxon>
        <taxon>Blepharisma</taxon>
    </lineage>
</organism>
<evidence type="ECO:0000313" key="5">
    <source>
        <dbReference type="Proteomes" id="UP001162131"/>
    </source>
</evidence>
<evidence type="ECO:0008006" key="6">
    <source>
        <dbReference type="Google" id="ProtNLM"/>
    </source>
</evidence>